<protein>
    <submittedName>
        <fullName evidence="1">Uncharacterized protein</fullName>
    </submittedName>
</protein>
<dbReference type="EMBL" id="BPVZ01000090">
    <property type="protein sequence ID" value="GKV31325.1"/>
    <property type="molecule type" value="Genomic_DNA"/>
</dbReference>
<evidence type="ECO:0000313" key="1">
    <source>
        <dbReference type="EMBL" id="GKV31325.1"/>
    </source>
</evidence>
<organism evidence="1 2">
    <name type="scientific">Rubroshorea leprosula</name>
    <dbReference type="NCBI Taxonomy" id="152421"/>
    <lineage>
        <taxon>Eukaryota</taxon>
        <taxon>Viridiplantae</taxon>
        <taxon>Streptophyta</taxon>
        <taxon>Embryophyta</taxon>
        <taxon>Tracheophyta</taxon>
        <taxon>Spermatophyta</taxon>
        <taxon>Magnoliopsida</taxon>
        <taxon>eudicotyledons</taxon>
        <taxon>Gunneridae</taxon>
        <taxon>Pentapetalae</taxon>
        <taxon>rosids</taxon>
        <taxon>malvids</taxon>
        <taxon>Malvales</taxon>
        <taxon>Dipterocarpaceae</taxon>
        <taxon>Rubroshorea</taxon>
    </lineage>
</organism>
<dbReference type="AlphaFoldDB" id="A0AAV5L2G8"/>
<proteinExistence type="predicted"/>
<keyword evidence="2" id="KW-1185">Reference proteome</keyword>
<comment type="caution">
    <text evidence="1">The sequence shown here is derived from an EMBL/GenBank/DDBJ whole genome shotgun (WGS) entry which is preliminary data.</text>
</comment>
<dbReference type="Proteomes" id="UP001054252">
    <property type="component" value="Unassembled WGS sequence"/>
</dbReference>
<accession>A0AAV5L2G8</accession>
<sequence length="50" mass="5874">MGCCPTQDKLTFTFSFLKCHACLHFLFFRPFFSPLLFPFFLGHSDHRPCS</sequence>
<evidence type="ECO:0000313" key="2">
    <source>
        <dbReference type="Proteomes" id="UP001054252"/>
    </source>
</evidence>
<reference evidence="1 2" key="1">
    <citation type="journal article" date="2021" name="Commun. Biol.">
        <title>The genome of Shorea leprosula (Dipterocarpaceae) highlights the ecological relevance of drought in aseasonal tropical rainforests.</title>
        <authorList>
            <person name="Ng K.K.S."/>
            <person name="Kobayashi M.J."/>
            <person name="Fawcett J.A."/>
            <person name="Hatakeyama M."/>
            <person name="Paape T."/>
            <person name="Ng C.H."/>
            <person name="Ang C.C."/>
            <person name="Tnah L.H."/>
            <person name="Lee C.T."/>
            <person name="Nishiyama T."/>
            <person name="Sese J."/>
            <person name="O'Brien M.J."/>
            <person name="Copetti D."/>
            <person name="Mohd Noor M.I."/>
            <person name="Ong R.C."/>
            <person name="Putra M."/>
            <person name="Sireger I.Z."/>
            <person name="Indrioko S."/>
            <person name="Kosugi Y."/>
            <person name="Izuno A."/>
            <person name="Isagi Y."/>
            <person name="Lee S.L."/>
            <person name="Shimizu K.K."/>
        </authorList>
    </citation>
    <scope>NUCLEOTIDE SEQUENCE [LARGE SCALE GENOMIC DNA]</scope>
    <source>
        <strain evidence="1">214</strain>
    </source>
</reference>
<name>A0AAV5L2G8_9ROSI</name>
<gene>
    <name evidence="1" type="ORF">SLEP1_g40023</name>
</gene>